<keyword evidence="1" id="KW-0472">Membrane</keyword>
<feature type="transmembrane region" description="Helical" evidence="1">
    <location>
        <begin position="6"/>
        <end position="28"/>
    </location>
</feature>
<comment type="caution">
    <text evidence="3">The sequence shown here is derived from an EMBL/GenBank/DDBJ whole genome shotgun (WGS) entry which is preliminary data.</text>
</comment>
<reference evidence="3" key="1">
    <citation type="journal article" date="2020" name="mSystems">
        <title>Genome- and Community-Level Interaction Insights into Carbon Utilization and Element Cycling Functions of Hydrothermarchaeota in Hydrothermal Sediment.</title>
        <authorList>
            <person name="Zhou Z."/>
            <person name="Liu Y."/>
            <person name="Xu W."/>
            <person name="Pan J."/>
            <person name="Luo Z.H."/>
            <person name="Li M."/>
        </authorList>
    </citation>
    <scope>NUCLEOTIDE SEQUENCE [LARGE SCALE GENOMIC DNA]</scope>
    <source>
        <strain evidence="3">SpSt-613</strain>
        <strain evidence="2">SpSt-669</strain>
    </source>
</reference>
<evidence type="ECO:0000313" key="3">
    <source>
        <dbReference type="EMBL" id="HGN91026.1"/>
    </source>
</evidence>
<protein>
    <recommendedName>
        <fullName evidence="4">DUF4129 domain-containing protein</fullName>
    </recommendedName>
</protein>
<evidence type="ECO:0008006" key="4">
    <source>
        <dbReference type="Google" id="ProtNLM"/>
    </source>
</evidence>
<evidence type="ECO:0000256" key="1">
    <source>
        <dbReference type="SAM" id="Phobius"/>
    </source>
</evidence>
<accession>A0A7C4E3H6</accession>
<dbReference type="AlphaFoldDB" id="A0A7C4E3H6"/>
<keyword evidence="1" id="KW-0812">Transmembrane</keyword>
<evidence type="ECO:0000313" key="2">
    <source>
        <dbReference type="EMBL" id="HGL41574.1"/>
    </source>
</evidence>
<gene>
    <name evidence="3" type="ORF">ENT82_07910</name>
    <name evidence="2" type="ORF">ENU43_07940</name>
</gene>
<name>A0A7C4E3H6_CALS0</name>
<dbReference type="EMBL" id="DTAD01000084">
    <property type="protein sequence ID" value="HGN91026.1"/>
    <property type="molecule type" value="Genomic_DNA"/>
</dbReference>
<dbReference type="EMBL" id="DTCM01000094">
    <property type="protein sequence ID" value="HGL41574.1"/>
    <property type="molecule type" value="Genomic_DNA"/>
</dbReference>
<keyword evidence="1" id="KW-1133">Transmembrane helix</keyword>
<sequence length="149" mass="17144">MESLLYNVSFWLMLNIFLVAAIVGLVLVNQSKTRNKHRPNASQQIINLKDEEDLLTQLLQKGEKREAVIKVFPQVFRKICKAANVETRGYTVREVLGSGRIPQTYAAYLSKMYEVFEPVRYGGMEPTEEKLALFVEVLHKLSGEFWYDG</sequence>
<organism evidence="3">
    <name type="scientific">Caldiarchaeum subterraneum</name>
    <dbReference type="NCBI Taxonomy" id="311458"/>
    <lineage>
        <taxon>Archaea</taxon>
        <taxon>Nitrososphaerota</taxon>
        <taxon>Candidatus Caldarchaeales</taxon>
        <taxon>Candidatus Caldarchaeaceae</taxon>
        <taxon>Candidatus Caldarchaeum</taxon>
    </lineage>
</organism>
<proteinExistence type="predicted"/>